<dbReference type="InterPro" id="IPR050266">
    <property type="entry name" value="AB_hydrolase_sf"/>
</dbReference>
<organism evidence="3 4">
    <name type="scientific">Flavobacterium suzhouense</name>
    <dbReference type="NCBI Taxonomy" id="1529638"/>
    <lineage>
        <taxon>Bacteria</taxon>
        <taxon>Pseudomonadati</taxon>
        <taxon>Bacteroidota</taxon>
        <taxon>Flavobacteriia</taxon>
        <taxon>Flavobacteriales</taxon>
        <taxon>Flavobacteriaceae</taxon>
        <taxon>Flavobacterium</taxon>
    </lineage>
</organism>
<accession>A0ABW5NTN2</accession>
<dbReference type="InterPro" id="IPR000073">
    <property type="entry name" value="AB_hydrolase_1"/>
</dbReference>
<comment type="caution">
    <text evidence="3">The sequence shown here is derived from an EMBL/GenBank/DDBJ whole genome shotgun (WGS) entry which is preliminary data.</text>
</comment>
<feature type="signal peptide" evidence="1">
    <location>
        <begin position="1"/>
        <end position="22"/>
    </location>
</feature>
<proteinExistence type="predicted"/>
<keyword evidence="1" id="KW-0732">Signal</keyword>
<protein>
    <submittedName>
        <fullName evidence="3">Alpha/beta fold hydrolase</fullName>
    </submittedName>
</protein>
<dbReference type="RefSeq" id="WP_379820584.1">
    <property type="nucleotide sequence ID" value="NZ_JBHUMD010000011.1"/>
</dbReference>
<dbReference type="PANTHER" id="PTHR43798">
    <property type="entry name" value="MONOACYLGLYCEROL LIPASE"/>
    <property type="match status" value="1"/>
</dbReference>
<evidence type="ECO:0000259" key="2">
    <source>
        <dbReference type="Pfam" id="PF00561"/>
    </source>
</evidence>
<dbReference type="EMBL" id="JBHUMD010000011">
    <property type="protein sequence ID" value="MFD2602088.1"/>
    <property type="molecule type" value="Genomic_DNA"/>
</dbReference>
<sequence>MKLNPVLRCISVFSLFILLGCAAGKEKSNHALFKNRNEEQKYINAYNSSLTLWPVPYTEKDIPTSFGTAHVIVSGPANAEPLVLLHGMDATSTMWYPNIKDYSKNYRVYAIDYIMEVGKSTLKENKNLNHDEIVQWYEEIFNALKLNNINLVGTSRGGWLSTLYTINHKERIKKLVLLAPVQTFKMISMDSDLINAANFKIAPSKKRLKKLIDNFSLYPEKVDSKLKNQMYLGNKYSRTKLDLLSMTPFNDDEFKSLDLPVLVLVGDHDILNSIEIVKIAGDKIPEAQGAVVESAGHFLTIDRTEDVDKRVLEFLSEKN</sequence>
<dbReference type="Gene3D" id="3.40.50.1820">
    <property type="entry name" value="alpha/beta hydrolase"/>
    <property type="match status" value="1"/>
</dbReference>
<dbReference type="SUPFAM" id="SSF53474">
    <property type="entry name" value="alpha/beta-Hydrolases"/>
    <property type="match status" value="1"/>
</dbReference>
<feature type="chain" id="PRO_5045419522" evidence="1">
    <location>
        <begin position="23"/>
        <end position="319"/>
    </location>
</feature>
<feature type="domain" description="AB hydrolase-1" evidence="2">
    <location>
        <begin position="81"/>
        <end position="303"/>
    </location>
</feature>
<dbReference type="PANTHER" id="PTHR43798:SF33">
    <property type="entry name" value="HYDROLASE, PUTATIVE (AFU_ORTHOLOGUE AFUA_2G14860)-RELATED"/>
    <property type="match status" value="1"/>
</dbReference>
<evidence type="ECO:0000313" key="4">
    <source>
        <dbReference type="Proteomes" id="UP001597480"/>
    </source>
</evidence>
<keyword evidence="3" id="KW-0378">Hydrolase</keyword>
<evidence type="ECO:0000256" key="1">
    <source>
        <dbReference type="SAM" id="SignalP"/>
    </source>
</evidence>
<dbReference type="Pfam" id="PF00561">
    <property type="entry name" value="Abhydrolase_1"/>
    <property type="match status" value="1"/>
</dbReference>
<keyword evidence="4" id="KW-1185">Reference proteome</keyword>
<dbReference type="InterPro" id="IPR029058">
    <property type="entry name" value="AB_hydrolase_fold"/>
</dbReference>
<reference evidence="4" key="1">
    <citation type="journal article" date="2019" name="Int. J. Syst. Evol. Microbiol.">
        <title>The Global Catalogue of Microorganisms (GCM) 10K type strain sequencing project: providing services to taxonomists for standard genome sequencing and annotation.</title>
        <authorList>
            <consortium name="The Broad Institute Genomics Platform"/>
            <consortium name="The Broad Institute Genome Sequencing Center for Infectious Disease"/>
            <person name="Wu L."/>
            <person name="Ma J."/>
        </authorList>
    </citation>
    <scope>NUCLEOTIDE SEQUENCE [LARGE SCALE GENOMIC DNA]</scope>
    <source>
        <strain evidence="4">KCTC 42107</strain>
    </source>
</reference>
<evidence type="ECO:0000313" key="3">
    <source>
        <dbReference type="EMBL" id="MFD2602088.1"/>
    </source>
</evidence>
<name>A0ABW5NTN2_9FLAO</name>
<dbReference type="Proteomes" id="UP001597480">
    <property type="component" value="Unassembled WGS sequence"/>
</dbReference>
<dbReference type="PROSITE" id="PS51257">
    <property type="entry name" value="PROKAR_LIPOPROTEIN"/>
    <property type="match status" value="1"/>
</dbReference>
<dbReference type="GO" id="GO:0016787">
    <property type="term" value="F:hydrolase activity"/>
    <property type="evidence" value="ECO:0007669"/>
    <property type="project" value="UniProtKB-KW"/>
</dbReference>
<gene>
    <name evidence="3" type="ORF">ACFSR3_08470</name>
</gene>